<dbReference type="GO" id="GO:1901982">
    <property type="term" value="F:maltose binding"/>
    <property type="evidence" value="ECO:0007669"/>
    <property type="project" value="TreeGrafter"/>
</dbReference>
<name>A0A6J6AUU2_9ZZZZ</name>
<dbReference type="Gene3D" id="3.40.190.10">
    <property type="entry name" value="Periplasmic binding protein-like II"/>
    <property type="match status" value="1"/>
</dbReference>
<keyword evidence="3" id="KW-0732">Signal</keyword>
<dbReference type="EMBL" id="CAEZSB010000008">
    <property type="protein sequence ID" value="CAB4530088.1"/>
    <property type="molecule type" value="Genomic_DNA"/>
</dbReference>
<evidence type="ECO:0000313" key="4">
    <source>
        <dbReference type="EMBL" id="CAB4530088.1"/>
    </source>
</evidence>
<dbReference type="GO" id="GO:0055052">
    <property type="term" value="C:ATP-binding cassette (ABC) transporter complex, substrate-binding subunit-containing"/>
    <property type="evidence" value="ECO:0007669"/>
    <property type="project" value="TreeGrafter"/>
</dbReference>
<comment type="similarity">
    <text evidence="1">Belongs to the bacterial solute-binding protein 1 family.</text>
</comment>
<dbReference type="SUPFAM" id="SSF53850">
    <property type="entry name" value="Periplasmic binding protein-like II"/>
    <property type="match status" value="1"/>
</dbReference>
<dbReference type="Pfam" id="PF13416">
    <property type="entry name" value="SBP_bac_8"/>
    <property type="match status" value="1"/>
</dbReference>
<dbReference type="InterPro" id="IPR006059">
    <property type="entry name" value="SBP"/>
</dbReference>
<organism evidence="4">
    <name type="scientific">freshwater metagenome</name>
    <dbReference type="NCBI Taxonomy" id="449393"/>
    <lineage>
        <taxon>unclassified sequences</taxon>
        <taxon>metagenomes</taxon>
        <taxon>ecological metagenomes</taxon>
    </lineage>
</organism>
<proteinExistence type="inferred from homology"/>
<dbReference type="GO" id="GO:0042956">
    <property type="term" value="P:maltodextrin transmembrane transport"/>
    <property type="evidence" value="ECO:0007669"/>
    <property type="project" value="TreeGrafter"/>
</dbReference>
<evidence type="ECO:0000256" key="2">
    <source>
        <dbReference type="ARBA" id="ARBA00022448"/>
    </source>
</evidence>
<reference evidence="4" key="1">
    <citation type="submission" date="2020-05" db="EMBL/GenBank/DDBJ databases">
        <authorList>
            <person name="Chiriac C."/>
            <person name="Salcher M."/>
            <person name="Ghai R."/>
            <person name="Kavagutti S V."/>
        </authorList>
    </citation>
    <scope>NUCLEOTIDE SEQUENCE</scope>
</reference>
<sequence>MKKISNLRRVTASSLAVLLVGGLMATTPAKAADPITLTMWTRSVTAVQSQDMVNAYNLANKGKVEIKLTVVPFAEYLAKVSAAAAANNLPDILAANVIDGPNYTRSGLWLNIDSRIKKLPYRGELAAGHMASALYNRRYYAVPHVVDASSIYYNKVLFEKAGLDPNKPPTSLNEMASMAAKISALGDGVNGLYFPGNCGGCLAFTLFPSIWAQGQRVLNINGNGSYLGTAKAKAVFNVYNKMWKAGTMAAGSKNEAGATQNAVFESGKAGFALLGSKALGTIKESDKLKIGLVALSGPDGGTSTFVGGDTIGISATSKNADAAWNFLQWTLEEKQQIDIYASKNFMTSRRDLANNKFALADPRMVLLNKLLATGQSPYANRFFQTFNDANGPWILFVREAIFGNGVSPQLLAKLNASLAG</sequence>
<gene>
    <name evidence="4" type="ORF">UFOPK1395_00163</name>
</gene>
<dbReference type="GO" id="GO:0015768">
    <property type="term" value="P:maltose transport"/>
    <property type="evidence" value="ECO:0007669"/>
    <property type="project" value="TreeGrafter"/>
</dbReference>
<dbReference type="PANTHER" id="PTHR30061">
    <property type="entry name" value="MALTOSE-BINDING PERIPLASMIC PROTEIN"/>
    <property type="match status" value="1"/>
</dbReference>
<dbReference type="AlphaFoldDB" id="A0A6J6AUU2"/>
<protein>
    <submittedName>
        <fullName evidence="4">Unannotated protein</fullName>
    </submittedName>
</protein>
<dbReference type="PANTHER" id="PTHR30061:SF50">
    <property type="entry name" value="MALTOSE_MALTODEXTRIN-BINDING PERIPLASMIC PROTEIN"/>
    <property type="match status" value="1"/>
</dbReference>
<evidence type="ECO:0000256" key="3">
    <source>
        <dbReference type="ARBA" id="ARBA00022729"/>
    </source>
</evidence>
<accession>A0A6J6AUU2</accession>
<evidence type="ECO:0000256" key="1">
    <source>
        <dbReference type="ARBA" id="ARBA00008520"/>
    </source>
</evidence>
<dbReference type="CDD" id="cd13585">
    <property type="entry name" value="PBP2_TMBP_like"/>
    <property type="match status" value="1"/>
</dbReference>
<keyword evidence="2" id="KW-0813">Transport</keyword>